<accession>A0A068F2F0</accession>
<organism evidence="1 2">
    <name type="scientific">Mycobacterium phage Gaia</name>
    <dbReference type="NCBI Taxonomy" id="1486472"/>
    <lineage>
        <taxon>Viruses</taxon>
        <taxon>Duplodnaviria</taxon>
        <taxon>Heunggongvirae</taxon>
        <taxon>Uroviricota</taxon>
        <taxon>Caudoviricetes</taxon>
        <taxon>Gaiavirus</taxon>
        <taxon>Gaiavirus gaia</taxon>
    </lineage>
</organism>
<dbReference type="RefSeq" id="YP_009124792.1">
    <property type="nucleotide sequence ID" value="NC_026590.1"/>
</dbReference>
<sequence length="122" mass="13091">MSDRIESIVIDALNAYFKPTISDEGSAMIARSILAALKDNRIALVELPEAKENWDGSMTVWPVTQSWRGEPYRDGEVNIRPSDGKIVGNGVSNPCDSPSDARSYAAALLAAAAAAERGDSHE</sequence>
<dbReference type="OrthoDB" id="39568at10239"/>
<protein>
    <submittedName>
        <fullName evidence="1">Uncharacterized protein</fullName>
    </submittedName>
</protein>
<dbReference type="EMBL" id="KJ567043">
    <property type="protein sequence ID" value="AID58869.1"/>
    <property type="molecule type" value="Genomic_DNA"/>
</dbReference>
<dbReference type="GeneID" id="23679555"/>
<proteinExistence type="predicted"/>
<name>A0A068F2F0_9CAUD</name>
<dbReference type="KEGG" id="vg:23679555"/>
<evidence type="ECO:0000313" key="1">
    <source>
        <dbReference type="EMBL" id="AID58869.1"/>
    </source>
</evidence>
<evidence type="ECO:0000313" key="2">
    <source>
        <dbReference type="Proteomes" id="UP000027491"/>
    </source>
</evidence>
<reference evidence="1 2" key="1">
    <citation type="submission" date="2014-03" db="EMBL/GenBank/DDBJ databases">
        <authorList>
            <person name="Yoder B.A."/>
            <person name="Colicchio M.A."/>
            <person name="Schafer C.E."/>
            <person name="Abrahim M.R."/>
            <person name="Adkins N.L."/>
            <person name="Burke K.A."/>
            <person name="Churilla B.M."/>
            <person name="Cohen K.L."/>
            <person name="Fasoranti T.O."/>
            <person name="Genkil J.S."/>
            <person name="Kramer Z.J."/>
            <person name="Prout A.K."/>
            <person name="Schwarz A.G."/>
            <person name="Tish M."/>
            <person name="Vispute N."/>
            <person name="Wilkes K.E."/>
            <person name="Williams C.R."/>
            <person name="Xiao X."/>
            <person name="Yu V.J."/>
            <person name="Lapin J.S."/>
            <person name="Ott C.T."/>
            <person name="Walburn T.D."/>
            <person name="Bradley K.W."/>
            <person name="Clarke D.Q."/>
            <person name="Lewis M.F."/>
            <person name="Barker L.P."/>
            <person name="Bailey C."/>
            <person name="Asai D.J."/>
            <person name="Bowman C.A."/>
            <person name="Russell D.A."/>
            <person name="Pope W.H."/>
            <person name="Jacobs-Sera D."/>
            <person name="Hendrix R.W."/>
            <person name="Hatfull G.F."/>
        </authorList>
    </citation>
    <scope>NUCLEOTIDE SEQUENCE [LARGE SCALE GENOMIC DNA]</scope>
</reference>
<dbReference type="Proteomes" id="UP000027491">
    <property type="component" value="Segment"/>
</dbReference>
<gene>
    <name evidence="1" type="primary">49</name>
    <name evidence="1" type="ORF">PBI_GAIA_49</name>
</gene>
<keyword evidence="2" id="KW-1185">Reference proteome</keyword>